<gene>
    <name evidence="1" type="ORF">CY34DRAFT_32838</name>
</gene>
<dbReference type="HOGENOM" id="CLU_065856_1_0_1"/>
<dbReference type="InParanoid" id="A0A0D0B5K3"/>
<keyword evidence="2" id="KW-1185">Reference proteome</keyword>
<protein>
    <submittedName>
        <fullName evidence="1">Unplaced genomic scaffold CY34scaffold_46, whole genome shotgun sequence</fullName>
    </submittedName>
</protein>
<dbReference type="EMBL" id="KN835177">
    <property type="protein sequence ID" value="KIK45159.1"/>
    <property type="molecule type" value="Genomic_DNA"/>
</dbReference>
<dbReference type="Proteomes" id="UP000054485">
    <property type="component" value="Unassembled WGS sequence"/>
</dbReference>
<dbReference type="AlphaFoldDB" id="A0A0D0B5K3"/>
<name>A0A0D0B5K3_9AGAM</name>
<accession>A0A0D0B5K3</accession>
<feature type="non-terminal residue" evidence="1">
    <location>
        <position position="1"/>
    </location>
</feature>
<evidence type="ECO:0000313" key="1">
    <source>
        <dbReference type="EMBL" id="KIK45159.1"/>
    </source>
</evidence>
<evidence type="ECO:0000313" key="2">
    <source>
        <dbReference type="Proteomes" id="UP000054485"/>
    </source>
</evidence>
<reference evidence="2" key="2">
    <citation type="submission" date="2015-01" db="EMBL/GenBank/DDBJ databases">
        <title>Evolutionary Origins and Diversification of the Mycorrhizal Mutualists.</title>
        <authorList>
            <consortium name="DOE Joint Genome Institute"/>
            <consortium name="Mycorrhizal Genomics Consortium"/>
            <person name="Kohler A."/>
            <person name="Kuo A."/>
            <person name="Nagy L.G."/>
            <person name="Floudas D."/>
            <person name="Copeland A."/>
            <person name="Barry K.W."/>
            <person name="Cichocki N."/>
            <person name="Veneault-Fourrey C."/>
            <person name="LaButti K."/>
            <person name="Lindquist E.A."/>
            <person name="Lipzen A."/>
            <person name="Lundell T."/>
            <person name="Morin E."/>
            <person name="Murat C."/>
            <person name="Riley R."/>
            <person name="Ohm R."/>
            <person name="Sun H."/>
            <person name="Tunlid A."/>
            <person name="Henrissat B."/>
            <person name="Grigoriev I.V."/>
            <person name="Hibbett D.S."/>
            <person name="Martin F."/>
        </authorList>
    </citation>
    <scope>NUCLEOTIDE SEQUENCE [LARGE SCALE GENOMIC DNA]</scope>
    <source>
        <strain evidence="2">UH-Slu-Lm8-n1</strain>
    </source>
</reference>
<feature type="non-terminal residue" evidence="1">
    <location>
        <position position="140"/>
    </location>
</feature>
<organism evidence="1 2">
    <name type="scientific">Suillus luteus UH-Slu-Lm8-n1</name>
    <dbReference type="NCBI Taxonomy" id="930992"/>
    <lineage>
        <taxon>Eukaryota</taxon>
        <taxon>Fungi</taxon>
        <taxon>Dikarya</taxon>
        <taxon>Basidiomycota</taxon>
        <taxon>Agaricomycotina</taxon>
        <taxon>Agaricomycetes</taxon>
        <taxon>Agaricomycetidae</taxon>
        <taxon>Boletales</taxon>
        <taxon>Suillineae</taxon>
        <taxon>Suillaceae</taxon>
        <taxon>Suillus</taxon>
    </lineage>
</organism>
<reference evidence="1 2" key="1">
    <citation type="submission" date="2014-04" db="EMBL/GenBank/DDBJ databases">
        <authorList>
            <consortium name="DOE Joint Genome Institute"/>
            <person name="Kuo A."/>
            <person name="Ruytinx J."/>
            <person name="Rineau F."/>
            <person name="Colpaert J."/>
            <person name="Kohler A."/>
            <person name="Nagy L.G."/>
            <person name="Floudas D."/>
            <person name="Copeland A."/>
            <person name="Barry K.W."/>
            <person name="Cichocki N."/>
            <person name="Veneault-Fourrey C."/>
            <person name="LaButti K."/>
            <person name="Lindquist E.A."/>
            <person name="Lipzen A."/>
            <person name="Lundell T."/>
            <person name="Morin E."/>
            <person name="Murat C."/>
            <person name="Sun H."/>
            <person name="Tunlid A."/>
            <person name="Henrissat B."/>
            <person name="Grigoriev I.V."/>
            <person name="Hibbett D.S."/>
            <person name="Martin F."/>
            <person name="Nordberg H.P."/>
            <person name="Cantor M.N."/>
            <person name="Hua S.X."/>
        </authorList>
    </citation>
    <scope>NUCLEOTIDE SEQUENCE [LARGE SCALE GENOMIC DNA]</scope>
    <source>
        <strain evidence="1 2">UH-Slu-Lm8-n1</strain>
    </source>
</reference>
<sequence>PSPVAESQNQPQHRIRRVLLTLRDSLQTAFNVVGLCRQYPRRPSFEPDQFVPSLLLAKSCPTVADTHNTQTDPSRGVSKPPFPFPNMTIYRLMRWMNSGSHQKSETEVMRLVKDVIHAEDFNPRDLDGFSVRKNLRALDS</sequence>
<proteinExistence type="predicted"/>
<dbReference type="STRING" id="930992.A0A0D0B5K3"/>
<dbReference type="OrthoDB" id="3208495at2759"/>